<feature type="transmembrane region" description="Helical" evidence="1">
    <location>
        <begin position="38"/>
        <end position="58"/>
    </location>
</feature>
<dbReference type="Proteomes" id="UP000186108">
    <property type="component" value="Chromosome"/>
</dbReference>
<feature type="signal peptide" evidence="2">
    <location>
        <begin position="1"/>
        <end position="22"/>
    </location>
</feature>
<dbReference type="PATRIC" id="fig|37919.13.peg.1118"/>
<keyword evidence="1" id="KW-0472">Membrane</keyword>
<keyword evidence="1" id="KW-1133">Transmembrane helix</keyword>
<dbReference type="RefSeq" id="WP_081315264.1">
    <property type="nucleotide sequence ID" value="NZ_CP009111.1"/>
</dbReference>
<feature type="chain" id="PRO_5039320962" evidence="2">
    <location>
        <begin position="23"/>
        <end position="59"/>
    </location>
</feature>
<evidence type="ECO:0000313" key="3">
    <source>
        <dbReference type="EMBL" id="ANS25830.1"/>
    </source>
</evidence>
<organism evidence="3 4">
    <name type="scientific">Rhodococcus opacus</name>
    <name type="common">Nocardia opaca</name>
    <dbReference type="NCBI Taxonomy" id="37919"/>
    <lineage>
        <taxon>Bacteria</taxon>
        <taxon>Bacillati</taxon>
        <taxon>Actinomycetota</taxon>
        <taxon>Actinomycetes</taxon>
        <taxon>Mycobacteriales</taxon>
        <taxon>Nocardiaceae</taxon>
        <taxon>Rhodococcus</taxon>
    </lineage>
</organism>
<proteinExistence type="predicted"/>
<sequence length="59" mass="5608">MSSRIATTLTAIAMTLSLGALAAPAAVAAPLAPAPTPAVGSIAVCLNLPLGSASISFCI</sequence>
<evidence type="ECO:0000256" key="2">
    <source>
        <dbReference type="SAM" id="SignalP"/>
    </source>
</evidence>
<keyword evidence="1" id="KW-0812">Transmembrane</keyword>
<accession>A0A1B1JZQ4</accession>
<protein>
    <submittedName>
        <fullName evidence="3">Uncharacterized protein</fullName>
    </submittedName>
</protein>
<dbReference type="AlphaFoldDB" id="A0A1B1JZQ4"/>
<evidence type="ECO:0000313" key="4">
    <source>
        <dbReference type="Proteomes" id="UP000186108"/>
    </source>
</evidence>
<gene>
    <name evidence="3" type="ORF">R1CP_05480</name>
</gene>
<name>A0A1B1JZQ4_RHOOP</name>
<keyword evidence="2" id="KW-0732">Signal</keyword>
<reference evidence="3 4" key="1">
    <citation type="submission" date="2014-07" db="EMBL/GenBank/DDBJ databases">
        <authorList>
            <person name="Zhang J.E."/>
            <person name="Yang H."/>
            <person name="Guo J."/>
            <person name="Deng Z."/>
            <person name="Luo H."/>
            <person name="Luo M."/>
            <person name="Zhao B."/>
        </authorList>
    </citation>
    <scope>NUCLEOTIDE SEQUENCE [LARGE SCALE GENOMIC DNA]</scope>
    <source>
        <strain evidence="3 4">1CP</strain>
    </source>
</reference>
<evidence type="ECO:0000256" key="1">
    <source>
        <dbReference type="SAM" id="Phobius"/>
    </source>
</evidence>
<dbReference type="EMBL" id="CP009111">
    <property type="protein sequence ID" value="ANS25830.1"/>
    <property type="molecule type" value="Genomic_DNA"/>
</dbReference>